<comment type="similarity">
    <text evidence="1">Belongs to the glycosyl hydrolase 28 family.</text>
</comment>
<evidence type="ECO:0000313" key="3">
    <source>
        <dbReference type="Proteomes" id="UP000693672"/>
    </source>
</evidence>
<dbReference type="Proteomes" id="UP000693672">
    <property type="component" value="Unassembled WGS sequence"/>
</dbReference>
<dbReference type="GO" id="GO:0004650">
    <property type="term" value="F:polygalacturonase activity"/>
    <property type="evidence" value="ECO:0007669"/>
    <property type="project" value="InterPro"/>
</dbReference>
<evidence type="ECO:0000313" key="2">
    <source>
        <dbReference type="EMBL" id="CAG7595528.1"/>
    </source>
</evidence>
<evidence type="ECO:0000256" key="1">
    <source>
        <dbReference type="RuleBase" id="RU361169"/>
    </source>
</evidence>
<dbReference type="EMBL" id="CAJVAS010000001">
    <property type="protein sequence ID" value="CAG7595528.1"/>
    <property type="molecule type" value="Genomic_DNA"/>
</dbReference>
<dbReference type="InterPro" id="IPR051801">
    <property type="entry name" value="GH28_Enzymes"/>
</dbReference>
<dbReference type="GO" id="GO:0005975">
    <property type="term" value="P:carbohydrate metabolic process"/>
    <property type="evidence" value="ECO:0007669"/>
    <property type="project" value="InterPro"/>
</dbReference>
<accession>A0A916NK19</accession>
<dbReference type="PANTHER" id="PTHR31339">
    <property type="entry name" value="PECTIN LYASE-RELATED"/>
    <property type="match status" value="1"/>
</dbReference>
<keyword evidence="1 2" id="KW-0378">Hydrolase</keyword>
<sequence>MLAVPSFQMPEVRLPHIPSAEFIITDYGAVGDGITMNTAAFARAIEACAAAGGGRVVIPKGIWLTGPIGLRSRIELHSQRGALVMFSPNAEDYPLIVSRWEGHQAVRSTPPLHGFELEHVAITGEGIFDGNGDAWRPVKRFKMTDSRWNALLRSGGAVDEDNGIWWPNEGAMQGAKAVAALAASGKYEPEAYIPYRTYLRPVLLHFRGCKHVLLEGPTFQNSPGWNLHLFDSEHITIRRVNVRNPWYSQNGDGLDLESCRHALIEDSTFDVGDDAICMKSGKNEEGRRLGKPVEYVTVRRCTVFHGHGGFVIGSEMSGGARYMDIADCEFIGTDCGLRFKSTRGRGGVVEHIRIRNIRMKDIGGAAISFNLFYEQKRHDAGEVPVSEETPIFRGMHIEHVHCAGARTAIELKGLPEMPIRELSFRNVLIQADRGIECSNAADLLFEQMTVLPKSGPVWSFLDSRNVKLQECGTLGPAELFAYVSGSRSEGIQFSDSKLGEAAAALKRADDVKPDAVKGL</sequence>
<dbReference type="Pfam" id="PF00295">
    <property type="entry name" value="Glyco_hydro_28"/>
    <property type="match status" value="1"/>
</dbReference>
<proteinExistence type="inferred from homology"/>
<dbReference type="EC" id="3.2.1.82" evidence="2"/>
<comment type="caution">
    <text evidence="2">The sequence shown here is derived from an EMBL/GenBank/DDBJ whole genome shotgun (WGS) entry which is preliminary data.</text>
</comment>
<gene>
    <name evidence="2" type="primary">pehX_1</name>
    <name evidence="2" type="ORF">PAESOLCIP111_00044</name>
</gene>
<reference evidence="2" key="1">
    <citation type="submission" date="2021-06" db="EMBL/GenBank/DDBJ databases">
        <authorList>
            <person name="Criscuolo A."/>
        </authorList>
    </citation>
    <scope>NUCLEOTIDE SEQUENCE</scope>
    <source>
        <strain evidence="2">CIP111600</strain>
    </source>
</reference>
<dbReference type="SMART" id="SM00710">
    <property type="entry name" value="PbH1"/>
    <property type="match status" value="5"/>
</dbReference>
<dbReference type="InterPro" id="IPR000743">
    <property type="entry name" value="Glyco_hydro_28"/>
</dbReference>
<keyword evidence="3" id="KW-1185">Reference proteome</keyword>
<name>A0A916NK19_9BACL</name>
<dbReference type="PANTHER" id="PTHR31339:SF9">
    <property type="entry name" value="PLASMIN AND FIBRONECTIN-BINDING PROTEIN A"/>
    <property type="match status" value="1"/>
</dbReference>
<dbReference type="GO" id="GO:0033917">
    <property type="term" value="F:exo-poly-alpha-galacturonosidase activity"/>
    <property type="evidence" value="ECO:0007669"/>
    <property type="project" value="UniProtKB-EC"/>
</dbReference>
<dbReference type="AlphaFoldDB" id="A0A916NK19"/>
<keyword evidence="1 2" id="KW-0326">Glycosidase</keyword>
<protein>
    <submittedName>
        <fullName evidence="2">Exo-poly-alpha-D-galacturonosidase</fullName>
        <ecNumber evidence="2">3.2.1.82</ecNumber>
    </submittedName>
</protein>
<organism evidence="2 3">
    <name type="scientific">Paenibacillus solanacearum</name>
    <dbReference type="NCBI Taxonomy" id="2048548"/>
    <lineage>
        <taxon>Bacteria</taxon>
        <taxon>Bacillati</taxon>
        <taxon>Bacillota</taxon>
        <taxon>Bacilli</taxon>
        <taxon>Bacillales</taxon>
        <taxon>Paenibacillaceae</taxon>
        <taxon>Paenibacillus</taxon>
    </lineage>
</organism>
<dbReference type="InterPro" id="IPR006626">
    <property type="entry name" value="PbH1"/>
</dbReference>
<dbReference type="RefSeq" id="WP_218089887.1">
    <property type="nucleotide sequence ID" value="NZ_CAJVAS010000001.1"/>
</dbReference>